<dbReference type="STRING" id="945553.A0A0D2Q883"/>
<sequence>ILIFPIINSIMRPNPLYAIYTPENTVCQGGHFYATSTIQDTFSALVHTFICDVHITKTAYTESRFILAQMINFYHTALVKQTIIHGSTKPHIPDVTKQEPFMDLLVICSLGVLINVLSHKTY</sequence>
<proteinExistence type="predicted"/>
<organism evidence="1 2">
    <name type="scientific">Hypholoma sublateritium (strain FD-334 SS-4)</name>
    <dbReference type="NCBI Taxonomy" id="945553"/>
    <lineage>
        <taxon>Eukaryota</taxon>
        <taxon>Fungi</taxon>
        <taxon>Dikarya</taxon>
        <taxon>Basidiomycota</taxon>
        <taxon>Agaricomycotina</taxon>
        <taxon>Agaricomycetes</taxon>
        <taxon>Agaricomycetidae</taxon>
        <taxon>Agaricales</taxon>
        <taxon>Agaricineae</taxon>
        <taxon>Strophariaceae</taxon>
        <taxon>Hypholoma</taxon>
    </lineage>
</organism>
<gene>
    <name evidence="1" type="ORF">HYPSUDRAFT_115222</name>
</gene>
<feature type="non-terminal residue" evidence="1">
    <location>
        <position position="1"/>
    </location>
</feature>
<evidence type="ECO:0000313" key="2">
    <source>
        <dbReference type="Proteomes" id="UP000054270"/>
    </source>
</evidence>
<dbReference type="Proteomes" id="UP000054270">
    <property type="component" value="Unassembled WGS sequence"/>
</dbReference>
<feature type="non-terminal residue" evidence="1">
    <location>
        <position position="122"/>
    </location>
</feature>
<evidence type="ECO:0000313" key="1">
    <source>
        <dbReference type="EMBL" id="KJA27945.1"/>
    </source>
</evidence>
<reference evidence="2" key="1">
    <citation type="submission" date="2014-04" db="EMBL/GenBank/DDBJ databases">
        <title>Evolutionary Origins and Diversification of the Mycorrhizal Mutualists.</title>
        <authorList>
            <consortium name="DOE Joint Genome Institute"/>
            <consortium name="Mycorrhizal Genomics Consortium"/>
            <person name="Kohler A."/>
            <person name="Kuo A."/>
            <person name="Nagy L.G."/>
            <person name="Floudas D."/>
            <person name="Copeland A."/>
            <person name="Barry K.W."/>
            <person name="Cichocki N."/>
            <person name="Veneault-Fourrey C."/>
            <person name="LaButti K."/>
            <person name="Lindquist E.A."/>
            <person name="Lipzen A."/>
            <person name="Lundell T."/>
            <person name="Morin E."/>
            <person name="Murat C."/>
            <person name="Riley R."/>
            <person name="Ohm R."/>
            <person name="Sun H."/>
            <person name="Tunlid A."/>
            <person name="Henrissat B."/>
            <person name="Grigoriev I.V."/>
            <person name="Hibbett D.S."/>
            <person name="Martin F."/>
        </authorList>
    </citation>
    <scope>NUCLEOTIDE SEQUENCE [LARGE SCALE GENOMIC DNA]</scope>
    <source>
        <strain evidence="2">FD-334 SS-4</strain>
    </source>
</reference>
<dbReference type="OrthoDB" id="3270451at2759"/>
<accession>A0A0D2Q883</accession>
<name>A0A0D2Q883_HYPSF</name>
<dbReference type="EMBL" id="KN817522">
    <property type="protein sequence ID" value="KJA27945.1"/>
    <property type="molecule type" value="Genomic_DNA"/>
</dbReference>
<protein>
    <submittedName>
        <fullName evidence="1">Uncharacterized protein</fullName>
    </submittedName>
</protein>
<keyword evidence="2" id="KW-1185">Reference proteome</keyword>
<dbReference type="AlphaFoldDB" id="A0A0D2Q883"/>